<dbReference type="NCBIfam" id="NF005589">
    <property type="entry name" value="PRK07314.1"/>
    <property type="match status" value="1"/>
</dbReference>
<dbReference type="RefSeq" id="WP_308404673.1">
    <property type="nucleotide sequence ID" value="NZ_BAAANQ010000002.1"/>
</dbReference>
<dbReference type="PROSITE" id="PS52004">
    <property type="entry name" value="KS3_2"/>
    <property type="match status" value="1"/>
</dbReference>
<accession>A0ABN2V0B3</accession>
<dbReference type="PANTHER" id="PTHR11712:SF336">
    <property type="entry name" value="3-OXOACYL-[ACYL-CARRIER-PROTEIN] SYNTHASE, MITOCHONDRIAL"/>
    <property type="match status" value="1"/>
</dbReference>
<evidence type="ECO:0000313" key="6">
    <source>
        <dbReference type="Proteomes" id="UP001403094"/>
    </source>
</evidence>
<dbReference type="Pfam" id="PF02801">
    <property type="entry name" value="Ketoacyl-synt_C"/>
    <property type="match status" value="1"/>
</dbReference>
<dbReference type="EMBL" id="BAAANQ010000002">
    <property type="protein sequence ID" value="GAA2046343.1"/>
    <property type="molecule type" value="Genomic_DNA"/>
</dbReference>
<dbReference type="InterPro" id="IPR014031">
    <property type="entry name" value="Ketoacyl_synth_C"/>
</dbReference>
<comment type="similarity">
    <text evidence="1 3">Belongs to the thiolase-like superfamily. Beta-ketoacyl-ACP synthases family.</text>
</comment>
<feature type="domain" description="Ketosynthase family 3 (KS3)" evidence="4">
    <location>
        <begin position="9"/>
        <end position="409"/>
    </location>
</feature>
<dbReference type="PANTHER" id="PTHR11712">
    <property type="entry name" value="POLYKETIDE SYNTHASE-RELATED"/>
    <property type="match status" value="1"/>
</dbReference>
<keyword evidence="6" id="KW-1185">Reference proteome</keyword>
<organism evidence="5 6">
    <name type="scientific">Streptomyces cheonanensis</name>
    <dbReference type="NCBI Taxonomy" id="312720"/>
    <lineage>
        <taxon>Bacteria</taxon>
        <taxon>Bacillati</taxon>
        <taxon>Actinomycetota</taxon>
        <taxon>Actinomycetes</taxon>
        <taxon>Kitasatosporales</taxon>
        <taxon>Streptomycetaceae</taxon>
        <taxon>Streptomyces</taxon>
    </lineage>
</organism>
<name>A0ABN2V0B3_9ACTN</name>
<dbReference type="SUPFAM" id="SSF53901">
    <property type="entry name" value="Thiolase-like"/>
    <property type="match status" value="2"/>
</dbReference>
<protein>
    <submittedName>
        <fullName evidence="5">Beta-ketoacyl-[acyl-carrier-protein] synthase family protein</fullName>
    </submittedName>
</protein>
<dbReference type="InterPro" id="IPR014030">
    <property type="entry name" value="Ketoacyl_synth_N"/>
</dbReference>
<proteinExistence type="inferred from homology"/>
<reference evidence="5 6" key="1">
    <citation type="journal article" date="2019" name="Int. J. Syst. Evol. Microbiol.">
        <title>The Global Catalogue of Microorganisms (GCM) 10K type strain sequencing project: providing services to taxonomists for standard genome sequencing and annotation.</title>
        <authorList>
            <consortium name="The Broad Institute Genomics Platform"/>
            <consortium name="The Broad Institute Genome Sequencing Center for Infectious Disease"/>
            <person name="Wu L."/>
            <person name="Ma J."/>
        </authorList>
    </citation>
    <scope>NUCLEOTIDE SEQUENCE [LARGE SCALE GENOMIC DNA]</scope>
    <source>
        <strain evidence="5 6">JCM 14549</strain>
    </source>
</reference>
<dbReference type="InterPro" id="IPR016039">
    <property type="entry name" value="Thiolase-like"/>
</dbReference>
<evidence type="ECO:0000313" key="5">
    <source>
        <dbReference type="EMBL" id="GAA2046343.1"/>
    </source>
</evidence>
<dbReference type="Proteomes" id="UP001403094">
    <property type="component" value="Unassembled WGS sequence"/>
</dbReference>
<dbReference type="CDD" id="cd00834">
    <property type="entry name" value="KAS_I_II"/>
    <property type="match status" value="1"/>
</dbReference>
<keyword evidence="2 3" id="KW-0808">Transferase</keyword>
<evidence type="ECO:0000256" key="1">
    <source>
        <dbReference type="ARBA" id="ARBA00008467"/>
    </source>
</evidence>
<sequence length="411" mass="42240">MLDQREHVRPEVVVTGMGATTPLGGDVPTSWSALLAGESGVTALEDPWAGQLPVRIAGVLRKDPAEIVDRVQRRRLDRSQEAALVAAREAWSDAGAPEVDPERLAVVVGTGIGGALTMLDQDDRLEELGPRLLSPFTIPRLMPNGAAAVVSLELGARAGTHAPTSACASGAEALAVGAALIRSGRADVVVAGGTDACLHPLSIGGFARMGALSTRNDTPELASRPFDRDRDGFVMAEGAGLLVLERAEFARARAARPYAVLAGAGVTSDAHDMTTPDTRGQVRALTEALRDADLTPADIGHVNAHATGTPAGDITEARGIAQAVGTHPAVTATKSATGHLLGAAGAVEAVFTVLTLRHALIPATRNLTATAPEVELDLVTGEPRAVPVTAALSTSFGFGGHNVVLTFRSPS</sequence>
<gene>
    <name evidence="5" type="ORF">GCM10009757_13900</name>
</gene>
<evidence type="ECO:0000259" key="4">
    <source>
        <dbReference type="PROSITE" id="PS52004"/>
    </source>
</evidence>
<dbReference type="SMART" id="SM00825">
    <property type="entry name" value="PKS_KS"/>
    <property type="match status" value="1"/>
</dbReference>
<dbReference type="Pfam" id="PF00109">
    <property type="entry name" value="ketoacyl-synt"/>
    <property type="match status" value="1"/>
</dbReference>
<dbReference type="Gene3D" id="3.40.47.10">
    <property type="match status" value="1"/>
</dbReference>
<evidence type="ECO:0000256" key="2">
    <source>
        <dbReference type="ARBA" id="ARBA00022679"/>
    </source>
</evidence>
<evidence type="ECO:0000256" key="3">
    <source>
        <dbReference type="RuleBase" id="RU003694"/>
    </source>
</evidence>
<dbReference type="InterPro" id="IPR020841">
    <property type="entry name" value="PKS_Beta-ketoAc_synthase_dom"/>
</dbReference>
<dbReference type="InterPro" id="IPR000794">
    <property type="entry name" value="Beta-ketoacyl_synthase"/>
</dbReference>
<comment type="caution">
    <text evidence="5">The sequence shown here is derived from an EMBL/GenBank/DDBJ whole genome shotgun (WGS) entry which is preliminary data.</text>
</comment>